<feature type="region of interest" description="Disordered" evidence="3">
    <location>
        <begin position="269"/>
        <end position="303"/>
    </location>
</feature>
<evidence type="ECO:0000313" key="7">
    <source>
        <dbReference type="Proteomes" id="UP000807716"/>
    </source>
</evidence>
<keyword evidence="4" id="KW-0472">Membrane</keyword>
<dbReference type="GO" id="GO:0005524">
    <property type="term" value="F:ATP binding"/>
    <property type="evidence" value="ECO:0007669"/>
    <property type="project" value="UniProtKB-KW"/>
</dbReference>
<organism evidence="6 7">
    <name type="scientific">Actinomortierella ambigua</name>
    <dbReference type="NCBI Taxonomy" id="1343610"/>
    <lineage>
        <taxon>Eukaryota</taxon>
        <taxon>Fungi</taxon>
        <taxon>Fungi incertae sedis</taxon>
        <taxon>Mucoromycota</taxon>
        <taxon>Mortierellomycotina</taxon>
        <taxon>Mortierellomycetes</taxon>
        <taxon>Mortierellales</taxon>
        <taxon>Mortierellaceae</taxon>
        <taxon>Actinomortierella</taxon>
    </lineage>
</organism>
<keyword evidence="4" id="KW-1133">Transmembrane helix</keyword>
<dbReference type="Gene3D" id="1.10.510.10">
    <property type="entry name" value="Transferase(Phosphotransferase) domain 1"/>
    <property type="match status" value="1"/>
</dbReference>
<feature type="compositionally biased region" description="Low complexity" evidence="3">
    <location>
        <begin position="892"/>
        <end position="908"/>
    </location>
</feature>
<dbReference type="GO" id="GO:0005634">
    <property type="term" value="C:nucleus"/>
    <property type="evidence" value="ECO:0007669"/>
    <property type="project" value="TreeGrafter"/>
</dbReference>
<keyword evidence="4" id="KW-0812">Transmembrane</keyword>
<evidence type="ECO:0000256" key="2">
    <source>
        <dbReference type="ARBA" id="ARBA00022840"/>
    </source>
</evidence>
<feature type="transmembrane region" description="Helical" evidence="4">
    <location>
        <begin position="305"/>
        <end position="329"/>
    </location>
</feature>
<name>A0A9P6U7V9_9FUNG</name>
<protein>
    <recommendedName>
        <fullName evidence="5">Protein kinase domain-containing protein</fullName>
    </recommendedName>
</protein>
<dbReference type="AlphaFoldDB" id="A0A9P6U7V9"/>
<dbReference type="GO" id="GO:0004674">
    <property type="term" value="F:protein serine/threonine kinase activity"/>
    <property type="evidence" value="ECO:0007669"/>
    <property type="project" value="TreeGrafter"/>
</dbReference>
<feature type="domain" description="Protein kinase" evidence="5">
    <location>
        <begin position="558"/>
        <end position="943"/>
    </location>
</feature>
<keyword evidence="1" id="KW-0547">Nucleotide-binding</keyword>
<dbReference type="OrthoDB" id="2449239at2759"/>
<sequence length="943" mass="100795">MPPGFTNATICSNLNTVTDLWIAGALPNTSIAFLRNRDQVAVAGSLNGTGGYQGQGSCVVSNVNGQTIIGYASTESYAGLFILDANGGLTEQKAFKGKRQQRVDNPSLLAIGAVRNDTLNLYAYSRKDGNIKIGGDSGTVPLPPAPGVTVDMAVDGLGNLWYLDDKNALHLFVPQDPFKSADNGSWLPVSSPVLGAIQLVSTNSGVAVIVQDTHGYSSLNARVTPINTTSTITLDQPTPVAPAPVAETMTPIFGFVDSSVVALSKTSLTPLAAPPPQESDLPGEPLPQPPPPPHDSDSSSSQGGLSMGAIIGIAVVGVCLVMLAVVLVIRHRQRRQGGKVRGKKISAFGGFKQKKQARDLFPPPQRDDMATAPLGLYADHRHTEASRSTGDNNDAGGYNMNLLAPFSSIPPSQQQQSGPLGTHQQDQGSYNSGRSMDSRLSNLDDQIPLTARMQHQDYSLTAAHHHLPHAVSVSAMAPQFARTNAQSGLRFEEKVQLQVICYEDSDAASTSPHQPVGSLVLGAYCLVRPARSARPLKVLEDDGSGLPLGVVRSGTVFVRKSRLLSDGGLSSSRLLPTAMMGLHGEDSSMLLTEVENQHTSEVQTLKWYMTEVHWKREAALLKHLKSPIFIMELMASYCIPALQYRPSTFPFVNAMGGCSRLLSNLAHVRTPQHARSILRSASAAVDWCHQRGVVHLNIQPASFFIEDGIDPTAEDASWKLWDFTCARFIGEQIGVIGGGGSADALGKRTSQLPLPAPPAGSSDRTTNNNYGGYGGGFKSPINDRLFEQQQQLISGNPLPGCYTAPELLETWREGRTEMLAEASMDSWSLGCLYFEILAGSPLFRTEAEAWALVGGWDNSGPRRLDEFRVPFPATTRSNSPSNSTLVGSGHVPRSSPLSSSTLSSSPLSSALDPSGAIGQLMHDLLAVQPAKRLTLAMTMERIY</sequence>
<reference evidence="6" key="1">
    <citation type="journal article" date="2020" name="Fungal Divers.">
        <title>Resolving the Mortierellaceae phylogeny through synthesis of multi-gene phylogenetics and phylogenomics.</title>
        <authorList>
            <person name="Vandepol N."/>
            <person name="Liber J."/>
            <person name="Desiro A."/>
            <person name="Na H."/>
            <person name="Kennedy M."/>
            <person name="Barry K."/>
            <person name="Grigoriev I.V."/>
            <person name="Miller A.N."/>
            <person name="O'Donnell K."/>
            <person name="Stajich J.E."/>
            <person name="Bonito G."/>
        </authorList>
    </citation>
    <scope>NUCLEOTIDE SEQUENCE</scope>
    <source>
        <strain evidence="6">BC1065</strain>
    </source>
</reference>
<dbReference type="InterPro" id="IPR000719">
    <property type="entry name" value="Prot_kinase_dom"/>
</dbReference>
<dbReference type="SMART" id="SM00220">
    <property type="entry name" value="S_TKc"/>
    <property type="match status" value="1"/>
</dbReference>
<feature type="region of interest" description="Disordered" evidence="3">
    <location>
        <begin position="747"/>
        <end position="766"/>
    </location>
</feature>
<dbReference type="Proteomes" id="UP000807716">
    <property type="component" value="Unassembled WGS sequence"/>
</dbReference>
<comment type="caution">
    <text evidence="6">The sequence shown here is derived from an EMBL/GenBank/DDBJ whole genome shotgun (WGS) entry which is preliminary data.</text>
</comment>
<feature type="compositionally biased region" description="Polar residues" evidence="3">
    <location>
        <begin position="874"/>
        <end position="886"/>
    </location>
</feature>
<evidence type="ECO:0000256" key="4">
    <source>
        <dbReference type="SAM" id="Phobius"/>
    </source>
</evidence>
<feature type="compositionally biased region" description="Low complexity" evidence="3">
    <location>
        <begin position="405"/>
        <end position="419"/>
    </location>
</feature>
<feature type="compositionally biased region" description="Pro residues" evidence="3">
    <location>
        <begin position="284"/>
        <end position="293"/>
    </location>
</feature>
<proteinExistence type="predicted"/>
<dbReference type="InterPro" id="IPR011009">
    <property type="entry name" value="Kinase-like_dom_sf"/>
</dbReference>
<gene>
    <name evidence="6" type="ORF">DFQ27_002015</name>
</gene>
<evidence type="ECO:0000313" key="6">
    <source>
        <dbReference type="EMBL" id="KAG0262948.1"/>
    </source>
</evidence>
<dbReference type="SUPFAM" id="SSF56112">
    <property type="entry name" value="Protein kinase-like (PK-like)"/>
    <property type="match status" value="1"/>
</dbReference>
<feature type="compositionally biased region" description="Polar residues" evidence="3">
    <location>
        <begin position="422"/>
        <end position="440"/>
    </location>
</feature>
<keyword evidence="7" id="KW-1185">Reference proteome</keyword>
<dbReference type="InterPro" id="IPR050108">
    <property type="entry name" value="CDK"/>
</dbReference>
<dbReference type="EMBL" id="JAAAJB010000172">
    <property type="protein sequence ID" value="KAG0262948.1"/>
    <property type="molecule type" value="Genomic_DNA"/>
</dbReference>
<dbReference type="PROSITE" id="PS50011">
    <property type="entry name" value="PROTEIN_KINASE_DOM"/>
    <property type="match status" value="1"/>
</dbReference>
<dbReference type="PANTHER" id="PTHR24056">
    <property type="entry name" value="CELL DIVISION PROTEIN KINASE"/>
    <property type="match status" value="1"/>
</dbReference>
<evidence type="ECO:0000256" key="3">
    <source>
        <dbReference type="SAM" id="MobiDB-lite"/>
    </source>
</evidence>
<evidence type="ECO:0000259" key="5">
    <source>
        <dbReference type="PROSITE" id="PS50011"/>
    </source>
</evidence>
<feature type="region of interest" description="Disordered" evidence="3">
    <location>
        <begin position="871"/>
        <end position="908"/>
    </location>
</feature>
<keyword evidence="2" id="KW-0067">ATP-binding</keyword>
<accession>A0A9P6U7V9</accession>
<evidence type="ECO:0000256" key="1">
    <source>
        <dbReference type="ARBA" id="ARBA00022741"/>
    </source>
</evidence>
<feature type="region of interest" description="Disordered" evidence="3">
    <location>
        <begin position="336"/>
        <end position="371"/>
    </location>
</feature>
<feature type="region of interest" description="Disordered" evidence="3">
    <location>
        <begin position="383"/>
        <end position="440"/>
    </location>
</feature>